<dbReference type="KEGG" id="blr:BRLA_c037860"/>
<dbReference type="AlphaFoldDB" id="A0A075R9M0"/>
<keyword evidence="2" id="KW-1185">Reference proteome</keyword>
<dbReference type="Proteomes" id="UP000005850">
    <property type="component" value="Chromosome"/>
</dbReference>
<name>A0A075R9M0_BRELA</name>
<sequence length="31" mass="3691">MKKVVKVELSDNKNVKQMKELMWRVVVDVCL</sequence>
<reference evidence="1 2" key="1">
    <citation type="journal article" date="2011" name="J. Bacteriol.">
        <title>Genome sequence of Brevibacillus laterosporus LMG 15441, a pathogen of invertebrates.</title>
        <authorList>
            <person name="Djukic M."/>
            <person name="Poehlein A."/>
            <person name="Thurmer A."/>
            <person name="Daniel R."/>
        </authorList>
    </citation>
    <scope>NUCLEOTIDE SEQUENCE [LARGE SCALE GENOMIC DNA]</scope>
    <source>
        <strain evidence="1 2">LMG 15441</strain>
    </source>
</reference>
<evidence type="ECO:0000313" key="2">
    <source>
        <dbReference type="Proteomes" id="UP000005850"/>
    </source>
</evidence>
<proteinExistence type="predicted"/>
<organism evidence="1 2">
    <name type="scientific">Brevibacillus laterosporus LMG 15441</name>
    <dbReference type="NCBI Taxonomy" id="1042163"/>
    <lineage>
        <taxon>Bacteria</taxon>
        <taxon>Bacillati</taxon>
        <taxon>Bacillota</taxon>
        <taxon>Bacilli</taxon>
        <taxon>Bacillales</taxon>
        <taxon>Paenibacillaceae</taxon>
        <taxon>Brevibacillus</taxon>
    </lineage>
</organism>
<accession>A0A075R9M0</accession>
<gene>
    <name evidence="1" type="ORF">BRLA_c037860</name>
</gene>
<protein>
    <submittedName>
        <fullName evidence="1">Uncharacterized protein</fullName>
    </submittedName>
</protein>
<dbReference type="HOGENOM" id="CLU_221197_0_0_9"/>
<dbReference type="EMBL" id="CP007806">
    <property type="protein sequence ID" value="AIG28086.1"/>
    <property type="molecule type" value="Genomic_DNA"/>
</dbReference>
<evidence type="ECO:0000313" key="1">
    <source>
        <dbReference type="EMBL" id="AIG28086.1"/>
    </source>
</evidence>
<dbReference type="STRING" id="1042163.BRLA_c037860"/>